<feature type="compositionally biased region" description="Acidic residues" evidence="1">
    <location>
        <begin position="456"/>
        <end position="472"/>
    </location>
</feature>
<keyword evidence="2" id="KW-0472">Membrane</keyword>
<evidence type="ECO:0000256" key="1">
    <source>
        <dbReference type="SAM" id="MobiDB-lite"/>
    </source>
</evidence>
<keyword evidence="4" id="KW-1185">Reference proteome</keyword>
<feature type="transmembrane region" description="Helical" evidence="2">
    <location>
        <begin position="333"/>
        <end position="356"/>
    </location>
</feature>
<accession>A0ABR7WET0</accession>
<sequence>MPSPTADNLASRLRQMRQLSRAQRAMPDGSARELVVVAFAVPVVTMLVSAVVVLTVLLSAGSGLDGLATAVGAIWLAIHQVPLTMSGVTIGVLPLLPTIAVAAGSARMAASASGPERPASELVAVVFSAMGGPLLMTALSLAVVMDGSSVFPLQSPAALTAFGYTAGIHAAAAALGIVWRRRRECYERFGITPAVRRGVRLGGFTVAALLTCAAALVVIRLVMRWGVVGDLIGGGSDFDGYLGLTALSVLYLPNAVIGSAAVLVGSDVHVGGATVDLLDVHGGPVPPLPVLGVLPESGAGMLGILGFVIPASIALLVAWRCRDIDPLANVRSVAVAGAVAASTMVVLCAMAGGVLGEFGDAGVTLPTAGVFTLGWIVVAGMVVALVYGTLPSTRAAREVLDVEDDFFDVDDPGYEDDYLTADDEGDWEYEDWEYEEEGADGAWSDDPDDEHRDDGGRDDEWDVTGAADEFDAADEHESVPTSDEDVEYSGDPR</sequence>
<organism evidence="3 4">
    <name type="scientific">Gordonia hankookensis</name>
    <dbReference type="NCBI Taxonomy" id="589403"/>
    <lineage>
        <taxon>Bacteria</taxon>
        <taxon>Bacillati</taxon>
        <taxon>Actinomycetota</taxon>
        <taxon>Actinomycetes</taxon>
        <taxon>Mycobacteriales</taxon>
        <taxon>Gordoniaceae</taxon>
        <taxon>Gordonia</taxon>
    </lineage>
</organism>
<gene>
    <name evidence="3" type="ORF">IDF66_17045</name>
</gene>
<feature type="compositionally biased region" description="Acidic residues" evidence="1">
    <location>
        <begin position="430"/>
        <end position="448"/>
    </location>
</feature>
<evidence type="ECO:0000313" key="3">
    <source>
        <dbReference type="EMBL" id="MBD1321295.1"/>
    </source>
</evidence>
<comment type="caution">
    <text evidence="3">The sequence shown here is derived from an EMBL/GenBank/DDBJ whole genome shotgun (WGS) entry which is preliminary data.</text>
</comment>
<keyword evidence="2" id="KW-0812">Transmembrane</keyword>
<dbReference type="EMBL" id="JACWMS010000003">
    <property type="protein sequence ID" value="MBD1321295.1"/>
    <property type="molecule type" value="Genomic_DNA"/>
</dbReference>
<feature type="transmembrane region" description="Helical" evidence="2">
    <location>
        <begin position="157"/>
        <end position="179"/>
    </location>
</feature>
<evidence type="ECO:0000313" key="4">
    <source>
        <dbReference type="Proteomes" id="UP000602395"/>
    </source>
</evidence>
<dbReference type="Pfam" id="PF19877">
    <property type="entry name" value="DUF6350"/>
    <property type="match status" value="1"/>
</dbReference>
<dbReference type="Proteomes" id="UP000602395">
    <property type="component" value="Unassembled WGS sequence"/>
</dbReference>
<keyword evidence="2" id="KW-1133">Transmembrane helix</keyword>
<name>A0ABR7WET0_9ACTN</name>
<protein>
    <submittedName>
        <fullName evidence="3">Uncharacterized protein</fullName>
    </submittedName>
</protein>
<dbReference type="InterPro" id="IPR045931">
    <property type="entry name" value="DUF6350"/>
</dbReference>
<feature type="transmembrane region" description="Helical" evidence="2">
    <location>
        <begin position="368"/>
        <end position="390"/>
    </location>
</feature>
<proteinExistence type="predicted"/>
<feature type="compositionally biased region" description="Acidic residues" evidence="1">
    <location>
        <begin position="482"/>
        <end position="493"/>
    </location>
</feature>
<feature type="transmembrane region" description="Helical" evidence="2">
    <location>
        <begin position="88"/>
        <end position="110"/>
    </location>
</feature>
<feature type="transmembrane region" description="Helical" evidence="2">
    <location>
        <begin position="122"/>
        <end position="145"/>
    </location>
</feature>
<feature type="transmembrane region" description="Helical" evidence="2">
    <location>
        <begin position="199"/>
        <end position="223"/>
    </location>
</feature>
<feature type="transmembrane region" description="Helical" evidence="2">
    <location>
        <begin position="34"/>
        <end position="57"/>
    </location>
</feature>
<reference evidence="3 4" key="1">
    <citation type="submission" date="2020-09" db="EMBL/GenBank/DDBJ databases">
        <title>Novel species in genus Gordonia.</title>
        <authorList>
            <person name="Zhang G."/>
        </authorList>
    </citation>
    <scope>NUCLEOTIDE SEQUENCE [LARGE SCALE GENOMIC DNA]</scope>
    <source>
        <strain evidence="3 4">ON-33</strain>
    </source>
</reference>
<feature type="transmembrane region" description="Helical" evidence="2">
    <location>
        <begin position="299"/>
        <end position="321"/>
    </location>
</feature>
<evidence type="ECO:0000256" key="2">
    <source>
        <dbReference type="SAM" id="Phobius"/>
    </source>
</evidence>
<dbReference type="RefSeq" id="WP_190267851.1">
    <property type="nucleotide sequence ID" value="NZ_BAABAD010000005.1"/>
</dbReference>
<feature type="region of interest" description="Disordered" evidence="1">
    <location>
        <begin position="430"/>
        <end position="493"/>
    </location>
</feature>
<feature type="transmembrane region" description="Helical" evidence="2">
    <location>
        <begin position="64"/>
        <end position="82"/>
    </location>
</feature>